<evidence type="ECO:0000313" key="2">
    <source>
        <dbReference type="Proteomes" id="UP000184275"/>
    </source>
</evidence>
<keyword evidence="2" id="KW-1185">Reference proteome</keyword>
<proteinExistence type="predicted"/>
<evidence type="ECO:0000313" key="1">
    <source>
        <dbReference type="EMBL" id="SHK58561.1"/>
    </source>
</evidence>
<accession>A0A1M6TNP0</accession>
<name>A0A1M6TNP0_9BACT</name>
<reference evidence="2" key="1">
    <citation type="submission" date="2016-11" db="EMBL/GenBank/DDBJ databases">
        <authorList>
            <person name="Varghese N."/>
            <person name="Submissions S."/>
        </authorList>
    </citation>
    <scope>NUCLEOTIDE SEQUENCE [LARGE SCALE GENOMIC DNA]</scope>
    <source>
        <strain evidence="2">UWOS</strain>
    </source>
</reference>
<dbReference type="AlphaFoldDB" id="A0A1M6TNP0"/>
<gene>
    <name evidence="1" type="ORF">SAMN05720469_11075</name>
</gene>
<dbReference type="RefSeq" id="WP_073303710.1">
    <property type="nucleotide sequence ID" value="NZ_FRAW01000010.1"/>
</dbReference>
<sequence>MRWLLCWPVAATIPEEVKDDSREVASAYELGHCTADREEDTIYVGQKGMRRKNADIDRFARREGEPTTMKRTELFRRNLVI</sequence>
<dbReference type="EMBL" id="FRAW01000010">
    <property type="protein sequence ID" value="SHK58561.1"/>
    <property type="molecule type" value="Genomic_DNA"/>
</dbReference>
<dbReference type="Proteomes" id="UP000184275">
    <property type="component" value="Unassembled WGS sequence"/>
</dbReference>
<protein>
    <submittedName>
        <fullName evidence="1">Uncharacterized protein</fullName>
    </submittedName>
</protein>
<organism evidence="1 2">
    <name type="scientific">Fibrobacter intestinalis</name>
    <dbReference type="NCBI Taxonomy" id="28122"/>
    <lineage>
        <taxon>Bacteria</taxon>
        <taxon>Pseudomonadati</taxon>
        <taxon>Fibrobacterota</taxon>
        <taxon>Fibrobacteria</taxon>
        <taxon>Fibrobacterales</taxon>
        <taxon>Fibrobacteraceae</taxon>
        <taxon>Fibrobacter</taxon>
    </lineage>
</organism>